<sequence>MKVLQTIQGLSASSGGPSTCTRDLLEGLEDLGATVHLLTTESADGKGPNLGKGSGWLIEVANDYKTPLAFSANLQRALAESDCDIYHTNGLWMYSNHVTCKMARAKKKPYIISPHGMLYPSALAIKRWKKWPMLKLWFNKDVHNATCLHATCKQEMEHCRTFGYKGPIAVIPNPVVFPKGVEAIVNKPEGRKQIGFLGRLHPIKRVENLIYALTLLSEEEQSRLSLQIMGKYDDCYEEFLKTEVKRLGLDDCVEFVGFVSGKDKYDRLSRLWALMVPSTQENFGMIVPEALICGTPVYASLGTPWGELNECQCGWWKDNEPETIAKVMLEILSMSEAEVVAMGARGRKLMEEEYEQHKVAGMMNDLYRWVVGKCAKPDFVYTL</sequence>
<evidence type="ECO:0000313" key="3">
    <source>
        <dbReference type="EMBL" id="QIU96276.1"/>
    </source>
</evidence>
<dbReference type="AlphaFoldDB" id="A0A6H0KS23"/>
<dbReference type="RefSeq" id="WP_167965584.1">
    <property type="nucleotide sequence ID" value="NZ_CP050831.1"/>
</dbReference>
<evidence type="ECO:0000259" key="2">
    <source>
        <dbReference type="Pfam" id="PF13579"/>
    </source>
</evidence>
<dbReference type="Pfam" id="PF00534">
    <property type="entry name" value="Glycos_transf_1"/>
    <property type="match status" value="1"/>
</dbReference>
<dbReference type="InterPro" id="IPR001296">
    <property type="entry name" value="Glyco_trans_1"/>
</dbReference>
<dbReference type="InterPro" id="IPR028098">
    <property type="entry name" value="Glyco_trans_4-like_N"/>
</dbReference>
<gene>
    <name evidence="3" type="ORF">BacF7301_19925</name>
</gene>
<dbReference type="KEGG" id="bfc:BacF7301_19925"/>
<feature type="domain" description="Glycosyltransferase subfamily 4-like N-terminal" evidence="2">
    <location>
        <begin position="15"/>
        <end position="173"/>
    </location>
</feature>
<name>A0A6H0KS23_9BACE</name>
<keyword evidence="3" id="KW-0808">Transferase</keyword>
<dbReference type="Gene3D" id="3.40.50.2000">
    <property type="entry name" value="Glycogen Phosphorylase B"/>
    <property type="match status" value="2"/>
</dbReference>
<protein>
    <submittedName>
        <fullName evidence="3">Glycosyltransferase</fullName>
    </submittedName>
</protein>
<dbReference type="PANTHER" id="PTHR12526:SF637">
    <property type="entry name" value="GLYCOSYLTRANSFERASE EPSF-RELATED"/>
    <property type="match status" value="1"/>
</dbReference>
<feature type="domain" description="Glycosyl transferase family 1" evidence="1">
    <location>
        <begin position="184"/>
        <end position="345"/>
    </location>
</feature>
<organism evidence="3 4">
    <name type="scientific">Bacteroides faecium</name>
    <dbReference type="NCBI Taxonomy" id="2715212"/>
    <lineage>
        <taxon>Bacteria</taxon>
        <taxon>Pseudomonadati</taxon>
        <taxon>Bacteroidota</taxon>
        <taxon>Bacteroidia</taxon>
        <taxon>Bacteroidales</taxon>
        <taxon>Bacteroidaceae</taxon>
        <taxon>Bacteroides</taxon>
    </lineage>
</organism>
<accession>A0A6H0KS23</accession>
<proteinExistence type="predicted"/>
<dbReference type="EMBL" id="CP050831">
    <property type="protein sequence ID" value="QIU96276.1"/>
    <property type="molecule type" value="Genomic_DNA"/>
</dbReference>
<evidence type="ECO:0000313" key="4">
    <source>
        <dbReference type="Proteomes" id="UP000501780"/>
    </source>
</evidence>
<evidence type="ECO:0000259" key="1">
    <source>
        <dbReference type="Pfam" id="PF00534"/>
    </source>
</evidence>
<dbReference type="SUPFAM" id="SSF53756">
    <property type="entry name" value="UDP-Glycosyltransferase/glycogen phosphorylase"/>
    <property type="match status" value="1"/>
</dbReference>
<keyword evidence="4" id="KW-1185">Reference proteome</keyword>
<reference evidence="3 4" key="1">
    <citation type="submission" date="2020-03" db="EMBL/GenBank/DDBJ databases">
        <title>Genomic analysis of Bacteroides faecium CBA7301.</title>
        <authorList>
            <person name="Kim J."/>
            <person name="Roh S.W."/>
        </authorList>
    </citation>
    <scope>NUCLEOTIDE SEQUENCE [LARGE SCALE GENOMIC DNA]</scope>
    <source>
        <strain evidence="3 4">CBA7301</strain>
    </source>
</reference>
<dbReference type="Proteomes" id="UP000501780">
    <property type="component" value="Chromosome"/>
</dbReference>
<dbReference type="GO" id="GO:0016757">
    <property type="term" value="F:glycosyltransferase activity"/>
    <property type="evidence" value="ECO:0007669"/>
    <property type="project" value="InterPro"/>
</dbReference>
<dbReference type="Pfam" id="PF13579">
    <property type="entry name" value="Glyco_trans_4_4"/>
    <property type="match status" value="1"/>
</dbReference>
<dbReference type="PANTHER" id="PTHR12526">
    <property type="entry name" value="GLYCOSYLTRANSFERASE"/>
    <property type="match status" value="1"/>
</dbReference>